<organism evidence="6 7">
    <name type="scientific">Psophocarpus tetragonolobus</name>
    <name type="common">Winged bean</name>
    <name type="synonym">Dolichos tetragonolobus</name>
    <dbReference type="NCBI Taxonomy" id="3891"/>
    <lineage>
        <taxon>Eukaryota</taxon>
        <taxon>Viridiplantae</taxon>
        <taxon>Streptophyta</taxon>
        <taxon>Embryophyta</taxon>
        <taxon>Tracheophyta</taxon>
        <taxon>Spermatophyta</taxon>
        <taxon>Magnoliopsida</taxon>
        <taxon>eudicotyledons</taxon>
        <taxon>Gunneridae</taxon>
        <taxon>Pentapetalae</taxon>
        <taxon>rosids</taxon>
        <taxon>fabids</taxon>
        <taxon>Fabales</taxon>
        <taxon>Fabaceae</taxon>
        <taxon>Papilionoideae</taxon>
        <taxon>50 kb inversion clade</taxon>
        <taxon>NPAAA clade</taxon>
        <taxon>indigoferoid/millettioid clade</taxon>
        <taxon>Phaseoleae</taxon>
        <taxon>Psophocarpus</taxon>
    </lineage>
</organism>
<evidence type="ECO:0000256" key="1">
    <source>
        <dbReference type="ARBA" id="ARBA00022723"/>
    </source>
</evidence>
<dbReference type="InterPro" id="IPR001876">
    <property type="entry name" value="Znf_RanBP2"/>
</dbReference>
<dbReference type="Pfam" id="PF00641">
    <property type="entry name" value="Zn_ribbon_RanBP"/>
    <property type="match status" value="2"/>
</dbReference>
<dbReference type="SUPFAM" id="SSF90209">
    <property type="entry name" value="Ran binding protein zinc finger-like"/>
    <property type="match status" value="3"/>
</dbReference>
<evidence type="ECO:0000313" key="7">
    <source>
        <dbReference type="Proteomes" id="UP001386955"/>
    </source>
</evidence>
<dbReference type="Gene3D" id="4.10.1060.10">
    <property type="entry name" value="Zinc finger, RanBP2-type"/>
    <property type="match status" value="3"/>
</dbReference>
<evidence type="ECO:0000256" key="2">
    <source>
        <dbReference type="ARBA" id="ARBA00022771"/>
    </source>
</evidence>
<feature type="signal peptide" evidence="4">
    <location>
        <begin position="1"/>
        <end position="20"/>
    </location>
</feature>
<dbReference type="EMBL" id="JAYMYS010000004">
    <property type="protein sequence ID" value="KAK7394560.1"/>
    <property type="molecule type" value="Genomic_DNA"/>
</dbReference>
<name>A0AAN9XJB1_PSOTE</name>
<feature type="chain" id="PRO_5042976337" description="RanBP2-type domain-containing protein" evidence="4">
    <location>
        <begin position="21"/>
        <end position="268"/>
    </location>
</feature>
<evidence type="ECO:0000259" key="5">
    <source>
        <dbReference type="SMART" id="SM00547"/>
    </source>
</evidence>
<keyword evidence="2" id="KW-0863">Zinc-finger</keyword>
<dbReference type="InterPro" id="IPR036443">
    <property type="entry name" value="Znf_RanBP2_sf"/>
</dbReference>
<evidence type="ECO:0000256" key="3">
    <source>
        <dbReference type="ARBA" id="ARBA00022833"/>
    </source>
</evidence>
<protein>
    <recommendedName>
        <fullName evidence="5">RanBP2-type domain-containing protein</fullName>
    </recommendedName>
</protein>
<feature type="domain" description="RanBP2-type" evidence="5">
    <location>
        <begin position="196"/>
        <end position="222"/>
    </location>
</feature>
<keyword evidence="1" id="KW-0479">Metal-binding</keyword>
<evidence type="ECO:0000313" key="6">
    <source>
        <dbReference type="EMBL" id="KAK7394560.1"/>
    </source>
</evidence>
<keyword evidence="3" id="KW-0862">Zinc</keyword>
<gene>
    <name evidence="6" type="ORF">VNO78_15091</name>
</gene>
<accession>A0AAN9XJB1</accession>
<keyword evidence="7" id="KW-1185">Reference proteome</keyword>
<proteinExistence type="predicted"/>
<sequence length="268" mass="29513">MISVILSLSSLSLCPTISESFYVPMASTTKDNNRGSPGSKRFRNEASRKDGDWTCLNCGNLNFSFRTFCNQGRCAAPRPPLTPPAPITSPYRNSHSFYYGGFGIPPPSYGMPSQFGSPMPHPGMLYNYGLYVRPHAPYSPLPMFPYGSFGGMDYGLRPRIDAYGYGFQNPPWTEGLVGDNFASRKRRGGPDGLSEGDWICPKCDNVNFSFRTTCNIKHCGAAKPSSNQPNTKVIPEGSWICTKCGNLNYPFRSVCNRKDCRTGKTVSA</sequence>
<keyword evidence="4" id="KW-0732">Signal</keyword>
<dbReference type="AlphaFoldDB" id="A0AAN9XJB1"/>
<dbReference type="Proteomes" id="UP001386955">
    <property type="component" value="Unassembled WGS sequence"/>
</dbReference>
<dbReference type="PANTHER" id="PTHR12999:SF17">
    <property type="entry name" value="ZINC FINGER RAN-BINDING DOMAIN-CONTAINING PROTEIN 2"/>
    <property type="match status" value="1"/>
</dbReference>
<dbReference type="SMART" id="SM00547">
    <property type="entry name" value="ZnF_RBZ"/>
    <property type="match status" value="3"/>
</dbReference>
<evidence type="ECO:0000256" key="4">
    <source>
        <dbReference type="SAM" id="SignalP"/>
    </source>
</evidence>
<dbReference type="PANTHER" id="PTHR12999">
    <property type="entry name" value="ZINC FINGER RAN-BINDING DOMAIN-CONTAINING PROTEIN 2 ZRANB2-RELATED"/>
    <property type="match status" value="1"/>
</dbReference>
<comment type="caution">
    <text evidence="6">The sequence shown here is derived from an EMBL/GenBank/DDBJ whole genome shotgun (WGS) entry which is preliminary data.</text>
</comment>
<dbReference type="GO" id="GO:0008270">
    <property type="term" value="F:zinc ion binding"/>
    <property type="evidence" value="ECO:0007669"/>
    <property type="project" value="UniProtKB-KW"/>
</dbReference>
<reference evidence="6 7" key="1">
    <citation type="submission" date="2024-01" db="EMBL/GenBank/DDBJ databases">
        <title>The genomes of 5 underutilized Papilionoideae crops provide insights into root nodulation and disease resistanc.</title>
        <authorList>
            <person name="Jiang F."/>
        </authorList>
    </citation>
    <scope>NUCLEOTIDE SEQUENCE [LARGE SCALE GENOMIC DNA]</scope>
    <source>
        <strain evidence="6">DUOXIRENSHENG_FW03</strain>
        <tissue evidence="6">Leaves</tissue>
    </source>
</reference>
<feature type="domain" description="RanBP2-type" evidence="5">
    <location>
        <begin position="51"/>
        <end position="77"/>
    </location>
</feature>
<feature type="domain" description="RanBP2-type" evidence="5">
    <location>
        <begin position="237"/>
        <end position="263"/>
    </location>
</feature>